<evidence type="ECO:0000313" key="2">
    <source>
        <dbReference type="EMBL" id="MBC5651024.1"/>
    </source>
</evidence>
<feature type="transmembrane region" description="Helical" evidence="1">
    <location>
        <begin position="134"/>
        <end position="154"/>
    </location>
</feature>
<evidence type="ECO:0000256" key="1">
    <source>
        <dbReference type="SAM" id="Phobius"/>
    </source>
</evidence>
<keyword evidence="1" id="KW-1133">Transmembrane helix</keyword>
<gene>
    <name evidence="2" type="ORF">H8S54_07880</name>
</gene>
<dbReference type="AlphaFoldDB" id="A0A8I0A9H9"/>
<dbReference type="Proteomes" id="UP000652847">
    <property type="component" value="Unassembled WGS sequence"/>
</dbReference>
<proteinExistence type="predicted"/>
<accession>A0A8I0A9H9</accession>
<organism evidence="2 3">
    <name type="scientific">Blautia segnis</name>
    <dbReference type="NCBI Taxonomy" id="2763030"/>
    <lineage>
        <taxon>Bacteria</taxon>
        <taxon>Bacillati</taxon>
        <taxon>Bacillota</taxon>
        <taxon>Clostridia</taxon>
        <taxon>Lachnospirales</taxon>
        <taxon>Lachnospiraceae</taxon>
        <taxon>Blautia</taxon>
    </lineage>
</organism>
<dbReference type="RefSeq" id="WP_021925964.1">
    <property type="nucleotide sequence ID" value="NZ_JACOOT010000017.1"/>
</dbReference>
<protein>
    <submittedName>
        <fullName evidence="2">Uncharacterized protein</fullName>
    </submittedName>
</protein>
<comment type="caution">
    <text evidence="2">The sequence shown here is derived from an EMBL/GenBank/DDBJ whole genome shotgun (WGS) entry which is preliminary data.</text>
</comment>
<sequence length="176" mass="20142">MSKEIKDEEVDKLLEDELFREAKMIEKSLLGDHADEPSVSDEEIDKAYERFMQRVKKEGLQKENSQDTQTAEIVKFPGSRGMDKWERELEEIGRTVDDSWDDQDPVQEENNFVNELSNMIHPIEIEKPKSWYKLAKASGFILLAAIGLLAGSMASQADNAKFVSTIEHIIDHNTMP</sequence>
<dbReference type="EMBL" id="JACOOT010000017">
    <property type="protein sequence ID" value="MBC5651024.1"/>
    <property type="molecule type" value="Genomic_DNA"/>
</dbReference>
<keyword evidence="1" id="KW-0812">Transmembrane</keyword>
<keyword evidence="1" id="KW-0472">Membrane</keyword>
<keyword evidence="3" id="KW-1185">Reference proteome</keyword>
<evidence type="ECO:0000313" key="3">
    <source>
        <dbReference type="Proteomes" id="UP000652847"/>
    </source>
</evidence>
<name>A0A8I0A9H9_9FIRM</name>
<reference evidence="2 3" key="1">
    <citation type="submission" date="2020-08" db="EMBL/GenBank/DDBJ databases">
        <title>Genome public.</title>
        <authorList>
            <person name="Liu C."/>
            <person name="Sun Q."/>
        </authorList>
    </citation>
    <scope>NUCLEOTIDE SEQUENCE [LARGE SCALE GENOMIC DNA]</scope>
    <source>
        <strain evidence="2 3">BX17</strain>
    </source>
</reference>